<keyword evidence="4" id="KW-0521">NADP</keyword>
<dbReference type="GO" id="GO:0006730">
    <property type="term" value="P:one-carbon metabolic process"/>
    <property type="evidence" value="ECO:0007669"/>
    <property type="project" value="UniProtKB-KW"/>
</dbReference>
<dbReference type="GO" id="GO:0005739">
    <property type="term" value="C:mitochondrion"/>
    <property type="evidence" value="ECO:0007669"/>
    <property type="project" value="TreeGrafter"/>
</dbReference>
<dbReference type="AlphaFoldDB" id="A0AAN7QID3"/>
<evidence type="ECO:0000256" key="4">
    <source>
        <dbReference type="ARBA" id="ARBA00022857"/>
    </source>
</evidence>
<dbReference type="EMBL" id="JAXIOK010000006">
    <property type="protein sequence ID" value="KAK4768676.1"/>
    <property type="molecule type" value="Genomic_DNA"/>
</dbReference>
<dbReference type="GO" id="GO:0046654">
    <property type="term" value="P:tetrahydrofolate biosynthetic process"/>
    <property type="evidence" value="ECO:0007669"/>
    <property type="project" value="InterPro"/>
</dbReference>
<keyword evidence="3" id="KW-0554">One-carbon metabolism</keyword>
<keyword evidence="8" id="KW-1185">Reference proteome</keyword>
<evidence type="ECO:0000256" key="2">
    <source>
        <dbReference type="ARBA" id="ARBA00012856"/>
    </source>
</evidence>
<keyword evidence="5" id="KW-0560">Oxidoreductase</keyword>
<accession>A0AAN7QID3</accession>
<reference evidence="7 8" key="1">
    <citation type="journal article" date="2023" name="Hortic Res">
        <title>Pangenome of water caltrop reveals structural variations and asymmetric subgenome divergence after allopolyploidization.</title>
        <authorList>
            <person name="Zhang X."/>
            <person name="Chen Y."/>
            <person name="Wang L."/>
            <person name="Yuan Y."/>
            <person name="Fang M."/>
            <person name="Shi L."/>
            <person name="Lu R."/>
            <person name="Comes H.P."/>
            <person name="Ma Y."/>
            <person name="Chen Y."/>
            <person name="Huang G."/>
            <person name="Zhou Y."/>
            <person name="Zheng Z."/>
            <person name="Qiu Y."/>
        </authorList>
    </citation>
    <scope>NUCLEOTIDE SEQUENCE [LARGE SCALE GENOMIC DNA]</scope>
    <source>
        <tissue evidence="7">Roots</tissue>
    </source>
</reference>
<evidence type="ECO:0000259" key="6">
    <source>
        <dbReference type="Pfam" id="PF00186"/>
    </source>
</evidence>
<dbReference type="GO" id="GO:0004146">
    <property type="term" value="F:dihydrofolate reductase activity"/>
    <property type="evidence" value="ECO:0007669"/>
    <property type="project" value="UniProtKB-EC"/>
</dbReference>
<dbReference type="PANTHER" id="PTHR48069">
    <property type="entry name" value="DIHYDROFOLATE REDUCTASE"/>
    <property type="match status" value="1"/>
</dbReference>
<organism evidence="7 8">
    <name type="scientific">Trapa incisa</name>
    <dbReference type="NCBI Taxonomy" id="236973"/>
    <lineage>
        <taxon>Eukaryota</taxon>
        <taxon>Viridiplantae</taxon>
        <taxon>Streptophyta</taxon>
        <taxon>Embryophyta</taxon>
        <taxon>Tracheophyta</taxon>
        <taxon>Spermatophyta</taxon>
        <taxon>Magnoliopsida</taxon>
        <taxon>eudicotyledons</taxon>
        <taxon>Gunneridae</taxon>
        <taxon>Pentapetalae</taxon>
        <taxon>rosids</taxon>
        <taxon>malvids</taxon>
        <taxon>Myrtales</taxon>
        <taxon>Lythraceae</taxon>
        <taxon>Trapa</taxon>
    </lineage>
</organism>
<evidence type="ECO:0000313" key="7">
    <source>
        <dbReference type="EMBL" id="KAK4768676.1"/>
    </source>
</evidence>
<evidence type="ECO:0000256" key="1">
    <source>
        <dbReference type="ARBA" id="ARBA00004903"/>
    </source>
</evidence>
<dbReference type="EC" id="1.5.1.3" evidence="2"/>
<dbReference type="InterPro" id="IPR024072">
    <property type="entry name" value="DHFR-like_dom_sf"/>
</dbReference>
<dbReference type="PANTHER" id="PTHR48069:SF3">
    <property type="entry name" value="DIHYDROFOLATE REDUCTASE"/>
    <property type="match status" value="1"/>
</dbReference>
<dbReference type="GO" id="GO:0050661">
    <property type="term" value="F:NADP binding"/>
    <property type="evidence" value="ECO:0007669"/>
    <property type="project" value="InterPro"/>
</dbReference>
<proteinExistence type="predicted"/>
<dbReference type="SUPFAM" id="SSF53597">
    <property type="entry name" value="Dihydrofolate reductase-like"/>
    <property type="match status" value="1"/>
</dbReference>
<gene>
    <name evidence="7" type="ORF">SAY87_003817</name>
</gene>
<comment type="pathway">
    <text evidence="1">Cofactor biosynthesis; tetrahydrofolate biosynthesis; 5,6,7,8-tetrahydrofolate from 7,8-dihydrofolate: step 1/1.</text>
</comment>
<dbReference type="GO" id="GO:0046452">
    <property type="term" value="P:dihydrofolate metabolic process"/>
    <property type="evidence" value="ECO:0007669"/>
    <property type="project" value="TreeGrafter"/>
</dbReference>
<evidence type="ECO:0000313" key="8">
    <source>
        <dbReference type="Proteomes" id="UP001345219"/>
    </source>
</evidence>
<evidence type="ECO:0000256" key="3">
    <source>
        <dbReference type="ARBA" id="ARBA00022563"/>
    </source>
</evidence>
<name>A0AAN7QID3_9MYRT</name>
<comment type="caution">
    <text evidence="7">The sequence shown here is derived from an EMBL/GenBank/DDBJ whole genome shotgun (WGS) entry which is preliminary data.</text>
</comment>
<dbReference type="Proteomes" id="UP001345219">
    <property type="component" value="Chromosome 3"/>
</dbReference>
<dbReference type="GO" id="GO:0046655">
    <property type="term" value="P:folic acid metabolic process"/>
    <property type="evidence" value="ECO:0007669"/>
    <property type="project" value="TreeGrafter"/>
</dbReference>
<dbReference type="InterPro" id="IPR001796">
    <property type="entry name" value="DHFR_dom"/>
</dbReference>
<dbReference type="Gene3D" id="3.40.430.10">
    <property type="entry name" value="Dihydrofolate Reductase, subunit A"/>
    <property type="match status" value="1"/>
</dbReference>
<feature type="domain" description="DHFR" evidence="6">
    <location>
        <begin position="23"/>
        <end position="53"/>
    </location>
</feature>
<dbReference type="Pfam" id="PF00186">
    <property type="entry name" value="DHFR_1"/>
    <property type="match status" value="1"/>
</dbReference>
<dbReference type="InterPro" id="IPR012259">
    <property type="entry name" value="DHFR"/>
</dbReference>
<sequence>MSREISEGGGGGGSDVPRRSYQVVMPATRDMGIGKDGKLPWKLPRELKFFKELIIPSIALFASLLEALNSQLCDAIHITDIDCNTVMPPISSSIFKPWYSSSPVTEDGNICPCRKSFNGMPVGPG</sequence>
<evidence type="ECO:0000256" key="5">
    <source>
        <dbReference type="ARBA" id="ARBA00023002"/>
    </source>
</evidence>
<protein>
    <recommendedName>
        <fullName evidence="2">dihydrofolate reductase</fullName>
        <ecNumber evidence="2">1.5.1.3</ecNumber>
    </recommendedName>
</protein>